<dbReference type="InterPro" id="IPR000941">
    <property type="entry name" value="Enolase"/>
</dbReference>
<feature type="region of interest" description="Disordered" evidence="1">
    <location>
        <begin position="72"/>
        <end position="124"/>
    </location>
</feature>
<dbReference type="Gene3D" id="3.30.390.10">
    <property type="entry name" value="Enolase-like, N-terminal domain"/>
    <property type="match status" value="1"/>
</dbReference>
<accession>A0A834PQI7</accession>
<reference evidence="3" key="1">
    <citation type="submission" date="2020-08" db="EMBL/GenBank/DDBJ databases">
        <authorList>
            <person name="Shumante A."/>
            <person name="Zimin A.V."/>
            <person name="Puiu D."/>
            <person name="Salzberg S.L."/>
        </authorList>
    </citation>
    <scope>NUCLEOTIDE SEQUENCE</scope>
    <source>
        <strain evidence="3">WC2-LM</strain>
        <tissue evidence="3">Liver</tissue>
    </source>
</reference>
<dbReference type="SMART" id="SM01193">
    <property type="entry name" value="Enolase_N"/>
    <property type="match status" value="1"/>
</dbReference>
<dbReference type="InterPro" id="IPR020811">
    <property type="entry name" value="Enolase_N"/>
</dbReference>
<dbReference type="EMBL" id="WJEC01008097">
    <property type="protein sequence ID" value="KAF7463940.1"/>
    <property type="molecule type" value="Genomic_DNA"/>
</dbReference>
<feature type="compositionally biased region" description="Basic residues" evidence="1">
    <location>
        <begin position="193"/>
        <end position="202"/>
    </location>
</feature>
<protein>
    <recommendedName>
        <fullName evidence="2">Enolase N-terminal domain-containing protein</fullName>
    </recommendedName>
</protein>
<feature type="compositionally biased region" description="Pro residues" evidence="1">
    <location>
        <begin position="85"/>
        <end position="99"/>
    </location>
</feature>
<proteinExistence type="predicted"/>
<dbReference type="PANTHER" id="PTHR11902">
    <property type="entry name" value="ENOLASE"/>
    <property type="match status" value="1"/>
</dbReference>
<feature type="domain" description="Enolase N-terminal" evidence="2">
    <location>
        <begin position="1"/>
        <end position="157"/>
    </location>
</feature>
<dbReference type="GO" id="GO:0000287">
    <property type="term" value="F:magnesium ion binding"/>
    <property type="evidence" value="ECO:0007669"/>
    <property type="project" value="InterPro"/>
</dbReference>
<evidence type="ECO:0000313" key="3">
    <source>
        <dbReference type="EMBL" id="KAF7463940.1"/>
    </source>
</evidence>
<dbReference type="GO" id="GO:0000015">
    <property type="term" value="C:phosphopyruvate hydratase complex"/>
    <property type="evidence" value="ECO:0007669"/>
    <property type="project" value="InterPro"/>
</dbReference>
<evidence type="ECO:0000313" key="4">
    <source>
        <dbReference type="Proteomes" id="UP000662637"/>
    </source>
</evidence>
<name>A0A834PQI7_MARMO</name>
<dbReference type="SUPFAM" id="SSF54826">
    <property type="entry name" value="Enolase N-terminal domain-like"/>
    <property type="match status" value="1"/>
</dbReference>
<gene>
    <name evidence="3" type="ORF">GHT09_008199</name>
</gene>
<dbReference type="GO" id="GO:0004634">
    <property type="term" value="F:phosphopyruvate hydratase activity"/>
    <property type="evidence" value="ECO:0007669"/>
    <property type="project" value="InterPro"/>
</dbReference>
<sequence>MIPTHFEVHENALPEVVEAEEVERGLAVSTAIQWVNETITKELQGLVPSNQAQVDHMLRLFFANKVQEDKERKELERSLEESVVPVPPPVMPPPPPPPPAKKKGQKPGRKDTITEKPIPPAEPAEPVLCGSMAIGAVSLAIAKTSAILGSIPLYLNIALLKHNQGVEMLLEIRKQINKVMELPPPPKVETKKGHNGSKRGQVRIRRRSPHFCRVLYVTCFVFSPIVTLLQDKWKTQGDVALRAPTQSWNISRPLPFQQQATWPWLPAAVSLPKSQRTWEHL</sequence>
<feature type="region of interest" description="Disordered" evidence="1">
    <location>
        <begin position="182"/>
        <end position="202"/>
    </location>
</feature>
<dbReference type="PANTHER" id="PTHR11902:SF30">
    <property type="entry name" value="ENOLASE 4"/>
    <property type="match status" value="1"/>
</dbReference>
<dbReference type="Proteomes" id="UP000662637">
    <property type="component" value="Unassembled WGS sequence"/>
</dbReference>
<organism evidence="3 4">
    <name type="scientific">Marmota monax</name>
    <name type="common">Woodchuck</name>
    <dbReference type="NCBI Taxonomy" id="9995"/>
    <lineage>
        <taxon>Eukaryota</taxon>
        <taxon>Metazoa</taxon>
        <taxon>Chordata</taxon>
        <taxon>Craniata</taxon>
        <taxon>Vertebrata</taxon>
        <taxon>Euteleostomi</taxon>
        <taxon>Mammalia</taxon>
        <taxon>Eutheria</taxon>
        <taxon>Euarchontoglires</taxon>
        <taxon>Glires</taxon>
        <taxon>Rodentia</taxon>
        <taxon>Sciuromorpha</taxon>
        <taxon>Sciuridae</taxon>
        <taxon>Xerinae</taxon>
        <taxon>Marmotini</taxon>
        <taxon>Marmota</taxon>
    </lineage>
</organism>
<evidence type="ECO:0000256" key="1">
    <source>
        <dbReference type="SAM" id="MobiDB-lite"/>
    </source>
</evidence>
<dbReference type="AlphaFoldDB" id="A0A834PQI7"/>
<dbReference type="InterPro" id="IPR029017">
    <property type="entry name" value="Enolase-like_N"/>
</dbReference>
<evidence type="ECO:0000259" key="2">
    <source>
        <dbReference type="SMART" id="SM01193"/>
    </source>
</evidence>
<comment type="caution">
    <text evidence="3">The sequence shown here is derived from an EMBL/GenBank/DDBJ whole genome shotgun (WGS) entry which is preliminary data.</text>
</comment>
<dbReference type="GO" id="GO:0006096">
    <property type="term" value="P:glycolytic process"/>
    <property type="evidence" value="ECO:0007669"/>
    <property type="project" value="InterPro"/>
</dbReference>